<evidence type="ECO:0000313" key="2">
    <source>
        <dbReference type="Proteomes" id="UP001283361"/>
    </source>
</evidence>
<sequence length="84" mass="9598">MWRHHNQWVTLGTAVSVSWSPGTELMLLEIRVQQKSQFPPKLFDISSFNQIFLYILSRHVNLSDAVGPIRADGTVRVNSGFRTN</sequence>
<protein>
    <submittedName>
        <fullName evidence="1">Uncharacterized protein</fullName>
    </submittedName>
</protein>
<proteinExistence type="predicted"/>
<organism evidence="1 2">
    <name type="scientific">Elysia crispata</name>
    <name type="common">lettuce slug</name>
    <dbReference type="NCBI Taxonomy" id="231223"/>
    <lineage>
        <taxon>Eukaryota</taxon>
        <taxon>Metazoa</taxon>
        <taxon>Spiralia</taxon>
        <taxon>Lophotrochozoa</taxon>
        <taxon>Mollusca</taxon>
        <taxon>Gastropoda</taxon>
        <taxon>Heterobranchia</taxon>
        <taxon>Euthyneura</taxon>
        <taxon>Panpulmonata</taxon>
        <taxon>Sacoglossa</taxon>
        <taxon>Placobranchoidea</taxon>
        <taxon>Plakobranchidae</taxon>
        <taxon>Elysia</taxon>
    </lineage>
</organism>
<dbReference type="EMBL" id="JAWDGP010006800">
    <property type="protein sequence ID" value="KAK3735330.1"/>
    <property type="molecule type" value="Genomic_DNA"/>
</dbReference>
<evidence type="ECO:0000313" key="1">
    <source>
        <dbReference type="EMBL" id="KAK3735330.1"/>
    </source>
</evidence>
<comment type="caution">
    <text evidence="1">The sequence shown here is derived from an EMBL/GenBank/DDBJ whole genome shotgun (WGS) entry which is preliminary data.</text>
</comment>
<keyword evidence="2" id="KW-1185">Reference proteome</keyword>
<reference evidence="1" key="1">
    <citation type="journal article" date="2023" name="G3 (Bethesda)">
        <title>A reference genome for the long-term kleptoplast-retaining sea slug Elysia crispata morphotype clarki.</title>
        <authorList>
            <person name="Eastman K.E."/>
            <person name="Pendleton A.L."/>
            <person name="Shaikh M.A."/>
            <person name="Suttiyut T."/>
            <person name="Ogas R."/>
            <person name="Tomko P."/>
            <person name="Gavelis G."/>
            <person name="Widhalm J.R."/>
            <person name="Wisecaver J.H."/>
        </authorList>
    </citation>
    <scope>NUCLEOTIDE SEQUENCE</scope>
    <source>
        <strain evidence="1">ECLA1</strain>
    </source>
</reference>
<name>A0AAE0Y841_9GAST</name>
<dbReference type="Proteomes" id="UP001283361">
    <property type="component" value="Unassembled WGS sequence"/>
</dbReference>
<accession>A0AAE0Y841</accession>
<dbReference type="AlphaFoldDB" id="A0AAE0Y841"/>
<gene>
    <name evidence="1" type="ORF">RRG08_019745</name>
</gene>